<evidence type="ECO:0000256" key="2">
    <source>
        <dbReference type="ARBA" id="ARBA00008989"/>
    </source>
</evidence>
<comment type="caution">
    <text evidence="9">The sequence shown here is derived from an EMBL/GenBank/DDBJ whole genome shotgun (WGS) entry which is preliminary data.</text>
</comment>
<dbReference type="GO" id="GO:0006094">
    <property type="term" value="P:gluconeogenesis"/>
    <property type="evidence" value="ECO:0007669"/>
    <property type="project" value="InterPro"/>
</dbReference>
<dbReference type="GO" id="GO:0005829">
    <property type="term" value="C:cytosol"/>
    <property type="evidence" value="ECO:0007669"/>
    <property type="project" value="TreeGrafter"/>
</dbReference>
<dbReference type="Gene3D" id="3.30.540.10">
    <property type="entry name" value="Fructose-1,6-Bisphosphatase, subunit A, domain 1"/>
    <property type="match status" value="2"/>
</dbReference>
<evidence type="ECO:0000256" key="5">
    <source>
        <dbReference type="ARBA" id="ARBA00023211"/>
    </source>
</evidence>
<name>A0A0G1JSB2_9BACT</name>
<dbReference type="PANTHER" id="PTHR30447">
    <property type="entry name" value="FRUCTOSE-1,6-BISPHOSPHATASE CLASS 2"/>
    <property type="match status" value="1"/>
</dbReference>
<dbReference type="AlphaFoldDB" id="A0A0G1JSB2"/>
<evidence type="ECO:0000256" key="8">
    <source>
        <dbReference type="PIRSR" id="PIRSR004532-1"/>
    </source>
</evidence>
<feature type="binding site" evidence="8">
    <location>
        <position position="120"/>
    </location>
    <ligand>
        <name>Mn(2+)</name>
        <dbReference type="ChEBI" id="CHEBI:29035"/>
        <label>2</label>
    </ligand>
</feature>
<dbReference type="FunFam" id="3.40.190.90:FF:000001">
    <property type="entry name" value="Fructose-1,6-bisphosphatase"/>
    <property type="match status" value="1"/>
</dbReference>
<evidence type="ECO:0000256" key="1">
    <source>
        <dbReference type="ARBA" id="ARBA00001273"/>
    </source>
</evidence>
<evidence type="ECO:0000313" key="9">
    <source>
        <dbReference type="EMBL" id="KKT38349.1"/>
    </source>
</evidence>
<keyword evidence="4" id="KW-0378">Hydrolase</keyword>
<dbReference type="GO" id="GO:0046872">
    <property type="term" value="F:metal ion binding"/>
    <property type="evidence" value="ECO:0007669"/>
    <property type="project" value="UniProtKB-KW"/>
</dbReference>
<reference evidence="9 10" key="1">
    <citation type="journal article" date="2015" name="Nature">
        <title>rRNA introns, odd ribosomes, and small enigmatic genomes across a large radiation of phyla.</title>
        <authorList>
            <person name="Brown C.T."/>
            <person name="Hug L.A."/>
            <person name="Thomas B.C."/>
            <person name="Sharon I."/>
            <person name="Castelle C.J."/>
            <person name="Singh A."/>
            <person name="Wilkins M.J."/>
            <person name="Williams K.H."/>
            <person name="Banfield J.F."/>
        </authorList>
    </citation>
    <scope>NUCLEOTIDE SEQUENCE [LARGE SCALE GENOMIC DNA]</scope>
</reference>
<feature type="binding site" evidence="8">
    <location>
        <position position="123"/>
    </location>
    <ligand>
        <name>Mn(2+)</name>
        <dbReference type="ChEBI" id="CHEBI:29035"/>
        <label>2</label>
    </ligand>
</feature>
<dbReference type="PANTHER" id="PTHR30447:SF0">
    <property type="entry name" value="FRUCTOSE-1,6-BISPHOSPHATASE 1 CLASS 2-RELATED"/>
    <property type="match status" value="1"/>
</dbReference>
<feature type="binding site" evidence="8">
    <location>
        <position position="92"/>
    </location>
    <ligand>
        <name>Mn(2+)</name>
        <dbReference type="ChEBI" id="CHEBI:29035"/>
        <label>1</label>
    </ligand>
</feature>
<keyword evidence="3 8" id="KW-0479">Metal-binding</keyword>
<accession>A0A0G1JSB2</accession>
<dbReference type="GO" id="GO:0042132">
    <property type="term" value="F:fructose 1,6-bisphosphate 1-phosphatase activity"/>
    <property type="evidence" value="ECO:0007669"/>
    <property type="project" value="UniProtKB-EC"/>
</dbReference>
<dbReference type="SUPFAM" id="SSF56655">
    <property type="entry name" value="Carbohydrate phosphatase"/>
    <property type="match status" value="1"/>
</dbReference>
<feature type="binding site" evidence="8">
    <location>
        <position position="248"/>
    </location>
    <ligand>
        <name>Mn(2+)</name>
        <dbReference type="ChEBI" id="CHEBI:29035"/>
        <label>2</label>
    </ligand>
</feature>
<comment type="catalytic activity">
    <reaction evidence="1">
        <text>beta-D-fructose 1,6-bisphosphate + H2O = beta-D-fructose 6-phosphate + phosphate</text>
        <dbReference type="Rhea" id="RHEA:11064"/>
        <dbReference type="ChEBI" id="CHEBI:15377"/>
        <dbReference type="ChEBI" id="CHEBI:32966"/>
        <dbReference type="ChEBI" id="CHEBI:43474"/>
        <dbReference type="ChEBI" id="CHEBI:57634"/>
        <dbReference type="EC" id="3.1.3.11"/>
    </reaction>
</comment>
<dbReference type="Pfam" id="PF03320">
    <property type="entry name" value="FBPase_glpX"/>
    <property type="match status" value="2"/>
</dbReference>
<evidence type="ECO:0000256" key="6">
    <source>
        <dbReference type="ARBA" id="ARBA00023277"/>
    </source>
</evidence>
<dbReference type="GO" id="GO:0006071">
    <property type="term" value="P:glycerol metabolic process"/>
    <property type="evidence" value="ECO:0007669"/>
    <property type="project" value="InterPro"/>
</dbReference>
<dbReference type="NCBIfam" id="TIGR00330">
    <property type="entry name" value="glpX"/>
    <property type="match status" value="1"/>
</dbReference>
<keyword evidence="6 7" id="KW-0119">Carbohydrate metabolism</keyword>
<dbReference type="PATRIC" id="fig|1618402.3.peg.474"/>
<sequence>MPFIDNMSERLFKHKERAAELEFIHALSNQISYATEMGAIAAAATAGFGDKRLADQEAVTALREYLNVVNIRGRIVIGEGERNIRGRIVIGEGERDEAPMLYIGEEVGTGNGPEVDIAVDPLENTNAAAVFGPRAISVLALSERNGLFHAPDMYMNKLIVGPKAKGCVNIDAPVSYNLFNIAEAMDREVSDLVIVVLERERNNKIIEDIRKAGARVRPIMDGDLMPGVMSCFEGAGTHAVMGIGAAPEGVITAAGVKALGGEMQARFWPRNEAEIERLIKMGGDPNRVYTHDDLASGKTIIFAASGVTDGDSLKGVRFFGGGVRIDTLVISRIQANGNVFVQVTRKDDTLAYDSARVEHRLY</sequence>
<evidence type="ECO:0000256" key="7">
    <source>
        <dbReference type="PIRNR" id="PIRNR004532"/>
    </source>
</evidence>
<dbReference type="Proteomes" id="UP000034097">
    <property type="component" value="Unassembled WGS sequence"/>
</dbReference>
<dbReference type="EMBL" id="LCHQ01000017">
    <property type="protein sequence ID" value="KKT38349.1"/>
    <property type="molecule type" value="Genomic_DNA"/>
</dbReference>
<evidence type="ECO:0000313" key="10">
    <source>
        <dbReference type="Proteomes" id="UP000034097"/>
    </source>
</evidence>
<evidence type="ECO:0000256" key="4">
    <source>
        <dbReference type="ARBA" id="ARBA00022801"/>
    </source>
</evidence>
<proteinExistence type="inferred from homology"/>
<comment type="cofactor">
    <cofactor evidence="8">
        <name>Mn(2+)</name>
        <dbReference type="ChEBI" id="CHEBI:29035"/>
    </cofactor>
</comment>
<feature type="binding site" evidence="8">
    <location>
        <position position="55"/>
    </location>
    <ligand>
        <name>Mn(2+)</name>
        <dbReference type="ChEBI" id="CHEBI:29035"/>
        <label>1</label>
    </ligand>
</feature>
<evidence type="ECO:0000256" key="3">
    <source>
        <dbReference type="ARBA" id="ARBA00022723"/>
    </source>
</evidence>
<comment type="similarity">
    <text evidence="2 7">Belongs to the FBPase class 2 family.</text>
</comment>
<gene>
    <name evidence="9" type="ORF">UW26_C0017G0014</name>
</gene>
<dbReference type="CDD" id="cd01516">
    <property type="entry name" value="FBPase_glpX"/>
    <property type="match status" value="1"/>
</dbReference>
<dbReference type="GO" id="GO:0030388">
    <property type="term" value="P:fructose 1,6-bisphosphate metabolic process"/>
    <property type="evidence" value="ECO:0007669"/>
    <property type="project" value="TreeGrafter"/>
</dbReference>
<organism evidence="9 10">
    <name type="scientific">Candidatus Collierbacteria bacterium GW2011_GWF1_44_12</name>
    <dbReference type="NCBI Taxonomy" id="1618402"/>
    <lineage>
        <taxon>Bacteria</taxon>
        <taxon>Candidatus Collieribacteriota</taxon>
    </lineage>
</organism>
<keyword evidence="5 8" id="KW-0464">Manganese</keyword>
<protein>
    <recommendedName>
        <fullName evidence="7">Fructose-1,6-bisphosphatase</fullName>
    </recommendedName>
</protein>
<dbReference type="Gene3D" id="3.40.190.90">
    <property type="match status" value="1"/>
</dbReference>
<dbReference type="PIRSF" id="PIRSF004532">
    <property type="entry name" value="GlpX"/>
    <property type="match status" value="1"/>
</dbReference>
<dbReference type="InterPro" id="IPR004464">
    <property type="entry name" value="FBPase_class-2/SBPase"/>
</dbReference>